<evidence type="ECO:0000313" key="4">
    <source>
        <dbReference type="Proteomes" id="UP000708208"/>
    </source>
</evidence>
<evidence type="ECO:0000256" key="2">
    <source>
        <dbReference type="SAM" id="SignalP"/>
    </source>
</evidence>
<gene>
    <name evidence="3" type="ORF">AFUS01_LOCUS9247</name>
</gene>
<dbReference type="GO" id="GO:0005178">
    <property type="term" value="F:integrin binding"/>
    <property type="evidence" value="ECO:0007669"/>
    <property type="project" value="TreeGrafter"/>
</dbReference>
<dbReference type="Proteomes" id="UP000708208">
    <property type="component" value="Unassembled WGS sequence"/>
</dbReference>
<dbReference type="GO" id="GO:0007229">
    <property type="term" value="P:integrin-mediated signaling pathway"/>
    <property type="evidence" value="ECO:0007669"/>
    <property type="project" value="TreeGrafter"/>
</dbReference>
<dbReference type="PROSITE" id="PS51470">
    <property type="entry name" value="FG_GAP"/>
    <property type="match status" value="1"/>
</dbReference>
<keyword evidence="4" id="KW-1185">Reference proteome</keyword>
<dbReference type="GO" id="GO:0033627">
    <property type="term" value="P:cell adhesion mediated by integrin"/>
    <property type="evidence" value="ECO:0007669"/>
    <property type="project" value="TreeGrafter"/>
</dbReference>
<dbReference type="SMART" id="SM00191">
    <property type="entry name" value="Int_alpha"/>
    <property type="match status" value="2"/>
</dbReference>
<dbReference type="PANTHER" id="PTHR23220:SF122">
    <property type="entry name" value="INTEGRIN ALPHA-PS1"/>
    <property type="match status" value="1"/>
</dbReference>
<comment type="caution">
    <text evidence="3">The sequence shown here is derived from an EMBL/GenBank/DDBJ whole genome shotgun (WGS) entry which is preliminary data.</text>
</comment>
<name>A0A8J2JK43_9HEXA</name>
<keyword evidence="2" id="KW-0732">Signal</keyword>
<feature type="repeat" description="FG-GAP" evidence="1">
    <location>
        <begin position="30"/>
        <end position="91"/>
    </location>
</feature>
<dbReference type="EMBL" id="CAJVCH010065923">
    <property type="protein sequence ID" value="CAG7719952.1"/>
    <property type="molecule type" value="Genomic_DNA"/>
</dbReference>
<reference evidence="3" key="1">
    <citation type="submission" date="2021-06" db="EMBL/GenBank/DDBJ databases">
        <authorList>
            <person name="Hodson N. C."/>
            <person name="Mongue J. A."/>
            <person name="Jaron S. K."/>
        </authorList>
    </citation>
    <scope>NUCLEOTIDE SEQUENCE</scope>
</reference>
<dbReference type="GO" id="GO:0007160">
    <property type="term" value="P:cell-matrix adhesion"/>
    <property type="evidence" value="ECO:0007669"/>
    <property type="project" value="TreeGrafter"/>
</dbReference>
<accession>A0A8J2JK43</accession>
<feature type="signal peptide" evidence="2">
    <location>
        <begin position="1"/>
        <end position="24"/>
    </location>
</feature>
<feature type="chain" id="PRO_5035285589" evidence="2">
    <location>
        <begin position="25"/>
        <end position="331"/>
    </location>
</feature>
<dbReference type="AlphaFoldDB" id="A0A8J2JK43"/>
<evidence type="ECO:0000313" key="3">
    <source>
        <dbReference type="EMBL" id="CAG7719952.1"/>
    </source>
</evidence>
<dbReference type="InterPro" id="IPR013519">
    <property type="entry name" value="Int_alpha_beta-p"/>
</dbReference>
<evidence type="ECO:0000256" key="1">
    <source>
        <dbReference type="PROSITE-ProRule" id="PRU00803"/>
    </source>
</evidence>
<organism evidence="3 4">
    <name type="scientific">Allacma fusca</name>
    <dbReference type="NCBI Taxonomy" id="39272"/>
    <lineage>
        <taxon>Eukaryota</taxon>
        <taxon>Metazoa</taxon>
        <taxon>Ecdysozoa</taxon>
        <taxon>Arthropoda</taxon>
        <taxon>Hexapoda</taxon>
        <taxon>Collembola</taxon>
        <taxon>Symphypleona</taxon>
        <taxon>Sminthuridae</taxon>
        <taxon>Allacma</taxon>
    </lineage>
</organism>
<dbReference type="OrthoDB" id="5317514at2759"/>
<protein>
    <submittedName>
        <fullName evidence="3">Uncharacterized protein</fullName>
    </submittedName>
</protein>
<dbReference type="PANTHER" id="PTHR23220">
    <property type="entry name" value="INTEGRIN ALPHA"/>
    <property type="match status" value="1"/>
</dbReference>
<proteinExistence type="predicted"/>
<sequence>MDSQVAVFLVVVLVHCVSDGGVLSFNLEPTLPVIKRGEPSSYFGFSVAQHSTSNGSSWILVGAPLGQNLQPQTNRSGALFKCPISSYEADCVQVVTDGKRDSISDYDDPSVNSEQLSAPVASEQKDGQWLGVNVRSQGPGQKVVVCAHRYIHQGKDFKWGIGLCHFLKNDFEYDTTLQPCRNKQRHAFEDYGFCQAGTSAAILEDSTALLGAPGAFTARGMLFGISVSEDYINKDRNQYKTPVEYQSREHKYEYLGMSVTGGKFFGDKISFVSGAPKAANFSGQVIFFSKGLNEILEVSATLTGPVRADNGEGFASSYGYELATLDLNGDK</sequence>
<dbReference type="GO" id="GO:0009897">
    <property type="term" value="C:external side of plasma membrane"/>
    <property type="evidence" value="ECO:0007669"/>
    <property type="project" value="TreeGrafter"/>
</dbReference>
<dbReference type="GO" id="GO:0098609">
    <property type="term" value="P:cell-cell adhesion"/>
    <property type="evidence" value="ECO:0007669"/>
    <property type="project" value="TreeGrafter"/>
</dbReference>
<dbReference type="GO" id="GO:0008305">
    <property type="term" value="C:integrin complex"/>
    <property type="evidence" value="ECO:0007669"/>
    <property type="project" value="TreeGrafter"/>
</dbReference>